<reference evidence="2" key="1">
    <citation type="journal article" date="2021" name="Nat. Commun.">
        <title>Genetic determinants of endophytism in the Arabidopsis root mycobiome.</title>
        <authorList>
            <person name="Mesny F."/>
            <person name="Miyauchi S."/>
            <person name="Thiergart T."/>
            <person name="Pickel B."/>
            <person name="Atanasova L."/>
            <person name="Karlsson M."/>
            <person name="Huettel B."/>
            <person name="Barry K.W."/>
            <person name="Haridas S."/>
            <person name="Chen C."/>
            <person name="Bauer D."/>
            <person name="Andreopoulos W."/>
            <person name="Pangilinan J."/>
            <person name="LaButti K."/>
            <person name="Riley R."/>
            <person name="Lipzen A."/>
            <person name="Clum A."/>
            <person name="Drula E."/>
            <person name="Henrissat B."/>
            <person name="Kohler A."/>
            <person name="Grigoriev I.V."/>
            <person name="Martin F.M."/>
            <person name="Hacquard S."/>
        </authorList>
    </citation>
    <scope>NUCLEOTIDE SEQUENCE</scope>
    <source>
        <strain evidence="2">MPI-CAGE-AT-0023</strain>
    </source>
</reference>
<dbReference type="EMBL" id="JAGMUX010000022">
    <property type="protein sequence ID" value="KAH7230628.1"/>
    <property type="molecule type" value="Genomic_DNA"/>
</dbReference>
<feature type="transmembrane region" description="Helical" evidence="1">
    <location>
        <begin position="255"/>
        <end position="278"/>
    </location>
</feature>
<dbReference type="GeneID" id="70218733"/>
<organism evidence="2 3">
    <name type="scientific">Fusarium redolens</name>
    <dbReference type="NCBI Taxonomy" id="48865"/>
    <lineage>
        <taxon>Eukaryota</taxon>
        <taxon>Fungi</taxon>
        <taxon>Dikarya</taxon>
        <taxon>Ascomycota</taxon>
        <taxon>Pezizomycotina</taxon>
        <taxon>Sordariomycetes</taxon>
        <taxon>Hypocreomycetidae</taxon>
        <taxon>Hypocreales</taxon>
        <taxon>Nectriaceae</taxon>
        <taxon>Fusarium</taxon>
        <taxon>Fusarium redolens species complex</taxon>
    </lineage>
</organism>
<dbReference type="Proteomes" id="UP000720189">
    <property type="component" value="Unassembled WGS sequence"/>
</dbReference>
<dbReference type="OrthoDB" id="5035892at2759"/>
<comment type="caution">
    <text evidence="2">The sequence shown here is derived from an EMBL/GenBank/DDBJ whole genome shotgun (WGS) entry which is preliminary data.</text>
</comment>
<dbReference type="AlphaFoldDB" id="A0A9P9G1K7"/>
<proteinExistence type="predicted"/>
<evidence type="ECO:0000313" key="3">
    <source>
        <dbReference type="Proteomes" id="UP000720189"/>
    </source>
</evidence>
<protein>
    <submittedName>
        <fullName evidence="2">Uncharacterized protein</fullName>
    </submittedName>
</protein>
<keyword evidence="1" id="KW-0812">Transmembrane</keyword>
<evidence type="ECO:0000256" key="1">
    <source>
        <dbReference type="SAM" id="Phobius"/>
    </source>
</evidence>
<name>A0A9P9G1K7_FUSRE</name>
<gene>
    <name evidence="2" type="ORF">BKA55DRAFT_525734</name>
</gene>
<dbReference type="RefSeq" id="XP_046043266.1">
    <property type="nucleotide sequence ID" value="XM_046188779.1"/>
</dbReference>
<evidence type="ECO:0000313" key="2">
    <source>
        <dbReference type="EMBL" id="KAH7230628.1"/>
    </source>
</evidence>
<keyword evidence="3" id="KW-1185">Reference proteome</keyword>
<sequence>MSGSPSTTDASTPTAKTPAITHSATLTVPHFTPPSGCLDLANIWYEEAPCSLSTGWFFKATTKPQPRCNYFNLNHGFEYNSTIISTDTCLPGSLHAATQCPEYYTPVGTRVTERGTMTSQEIFCCPTTYNFYYDVATLTDQGGSSASLFFTECVASSPSFPGRAPWTLTVSETVSEWAEGSIFKMTKTSRTREFDPKDDVLLAPAVTISFVIDTDGKTCAPDCEHPWTGGLWPMPPPTYTSPPSGSDSSYGMQGLVVFIGTMSAVGFVIFVAFGWCCFRTWKRTRMERETSLELVQ</sequence>
<keyword evidence="1" id="KW-0472">Membrane</keyword>
<accession>A0A9P9G1K7</accession>
<keyword evidence="1" id="KW-1133">Transmembrane helix</keyword>